<keyword evidence="6" id="KW-0560">Oxidoreductase</keyword>
<dbReference type="Gene3D" id="3.50.50.60">
    <property type="entry name" value="FAD/NAD(P)-binding domain"/>
    <property type="match status" value="2"/>
</dbReference>
<evidence type="ECO:0000256" key="6">
    <source>
        <dbReference type="ARBA" id="ARBA00023002"/>
    </source>
</evidence>
<comment type="cofactor">
    <cofactor evidence="1">
        <name>FAD</name>
        <dbReference type="ChEBI" id="CHEBI:57692"/>
    </cofactor>
</comment>
<evidence type="ECO:0000256" key="7">
    <source>
        <dbReference type="ARBA" id="ARBA00023033"/>
    </source>
</evidence>
<dbReference type="NCBIfam" id="NF004356">
    <property type="entry name" value="PRK05732.1"/>
    <property type="match status" value="1"/>
</dbReference>
<dbReference type="PANTHER" id="PTHR43876">
    <property type="entry name" value="UBIQUINONE BIOSYNTHESIS MONOOXYGENASE COQ6, MITOCHONDRIAL"/>
    <property type="match status" value="1"/>
</dbReference>
<comment type="pathway">
    <text evidence="2">Cofactor biosynthesis; ubiquinone biosynthesis.</text>
</comment>
<dbReference type="InterPro" id="IPR051205">
    <property type="entry name" value="UbiH/COQ6_monooxygenase"/>
</dbReference>
<dbReference type="GO" id="GO:0008681">
    <property type="term" value="F:2-octaprenyl-6-methoxyphenol hydroxylase activity"/>
    <property type="evidence" value="ECO:0007669"/>
    <property type="project" value="TreeGrafter"/>
</dbReference>
<dbReference type="Proteomes" id="UP000198519">
    <property type="component" value="Unassembled WGS sequence"/>
</dbReference>
<evidence type="ECO:0000256" key="2">
    <source>
        <dbReference type="ARBA" id="ARBA00004749"/>
    </source>
</evidence>
<dbReference type="AlphaFoldDB" id="A0A1I4SIK0"/>
<dbReference type="PRINTS" id="PR00420">
    <property type="entry name" value="RNGMNOXGNASE"/>
</dbReference>
<evidence type="ECO:0000256" key="1">
    <source>
        <dbReference type="ARBA" id="ARBA00001974"/>
    </source>
</evidence>
<keyword evidence="4" id="KW-0285">Flavoprotein</keyword>
<dbReference type="GO" id="GO:0071949">
    <property type="term" value="F:FAD binding"/>
    <property type="evidence" value="ECO:0007669"/>
    <property type="project" value="InterPro"/>
</dbReference>
<feature type="domain" description="FAD-binding" evidence="8">
    <location>
        <begin position="7"/>
        <end position="365"/>
    </location>
</feature>
<proteinExistence type="inferred from homology"/>
<keyword evidence="7" id="KW-0503">Monooxygenase</keyword>
<protein>
    <submittedName>
        <fullName evidence="9">2-octaprenyl-6-methoxyphenol hydroxylase</fullName>
    </submittedName>
</protein>
<comment type="similarity">
    <text evidence="3">Belongs to the UbiH/COQ6 family.</text>
</comment>
<dbReference type="InterPro" id="IPR010971">
    <property type="entry name" value="UbiH/COQ6"/>
</dbReference>
<dbReference type="STRING" id="488535.SAMN04487963_3240"/>
<sequence>MTRKQLDTDIVIAGGGLAGATLALALTRAIPALRITVVEAFPLTPDASADTYQPSYDARSTALAWGSRLMFEELDLWGALARHATPIRHIHVSDRGRFGATRLAASDHDQDALGYVVDNRWLGLCLMSALVACPQVTWRAPAQVRGVTNNVRGVAVQVASGEHVTELQAQCVVIADGGRSGLREQLGFRVDSSSYGQHALIANVSTSCDHGFTAYERFTDAGPMALLPHGSGDRAGHDSALVWTLTDDALERILAVTDEERCQQLQQRFGWRLGRFTRIGQCHHYPLTLTTVNEVVRPGIALIGNAAHTLHPVAGQGFNLALRGIMALVEQLQQAQVRGEHLGSLQILRHYQENHRRDCQSTVRFSDSLIQIFGLDIPAMKLARDAGLVGLDLLPGAKRWFARSAMGLGGRRPRFGAVTQEVMDD</sequence>
<evidence type="ECO:0000259" key="8">
    <source>
        <dbReference type="Pfam" id="PF01494"/>
    </source>
</evidence>
<evidence type="ECO:0000256" key="4">
    <source>
        <dbReference type="ARBA" id="ARBA00022630"/>
    </source>
</evidence>
<organism evidence="9 10">
    <name type="scientific">Marinobacter zhejiangensis</name>
    <dbReference type="NCBI Taxonomy" id="488535"/>
    <lineage>
        <taxon>Bacteria</taxon>
        <taxon>Pseudomonadati</taxon>
        <taxon>Pseudomonadota</taxon>
        <taxon>Gammaproteobacteria</taxon>
        <taxon>Pseudomonadales</taxon>
        <taxon>Marinobacteraceae</taxon>
        <taxon>Marinobacter</taxon>
    </lineage>
</organism>
<dbReference type="NCBIfam" id="TIGR01988">
    <property type="entry name" value="Ubi-OHases"/>
    <property type="match status" value="1"/>
</dbReference>
<dbReference type="PANTHER" id="PTHR43876:SF8">
    <property type="entry name" value="2-OCTAPRENYL-6-METHOXYPHENOL HYDROXYLASE"/>
    <property type="match status" value="1"/>
</dbReference>
<evidence type="ECO:0000256" key="3">
    <source>
        <dbReference type="ARBA" id="ARBA00005349"/>
    </source>
</evidence>
<dbReference type="OrthoDB" id="9769565at2"/>
<keyword evidence="10" id="KW-1185">Reference proteome</keyword>
<keyword evidence="5" id="KW-0274">FAD</keyword>
<evidence type="ECO:0000256" key="5">
    <source>
        <dbReference type="ARBA" id="ARBA00022827"/>
    </source>
</evidence>
<accession>A0A1I4SIK0</accession>
<gene>
    <name evidence="9" type="ORF">SAMN04487963_3240</name>
</gene>
<evidence type="ECO:0000313" key="10">
    <source>
        <dbReference type="Proteomes" id="UP000198519"/>
    </source>
</evidence>
<dbReference type="InterPro" id="IPR002938">
    <property type="entry name" value="FAD-bd"/>
</dbReference>
<dbReference type="RefSeq" id="WP_092025434.1">
    <property type="nucleotide sequence ID" value="NZ_FOUE01000005.1"/>
</dbReference>
<name>A0A1I4SIK0_9GAMM</name>
<dbReference type="EMBL" id="FOUE01000005">
    <property type="protein sequence ID" value="SFM64285.1"/>
    <property type="molecule type" value="Genomic_DNA"/>
</dbReference>
<dbReference type="InterPro" id="IPR036188">
    <property type="entry name" value="FAD/NAD-bd_sf"/>
</dbReference>
<dbReference type="SUPFAM" id="SSF51905">
    <property type="entry name" value="FAD/NAD(P)-binding domain"/>
    <property type="match status" value="1"/>
</dbReference>
<reference evidence="10" key="1">
    <citation type="submission" date="2016-10" db="EMBL/GenBank/DDBJ databases">
        <authorList>
            <person name="Varghese N."/>
            <person name="Submissions S."/>
        </authorList>
    </citation>
    <scope>NUCLEOTIDE SEQUENCE [LARGE SCALE GENOMIC DNA]</scope>
    <source>
        <strain evidence="10">CGMCC 1.7061</strain>
    </source>
</reference>
<dbReference type="Pfam" id="PF01494">
    <property type="entry name" value="FAD_binding_3"/>
    <property type="match status" value="1"/>
</dbReference>
<dbReference type="GO" id="GO:0006744">
    <property type="term" value="P:ubiquinone biosynthetic process"/>
    <property type="evidence" value="ECO:0007669"/>
    <property type="project" value="UniProtKB-UniPathway"/>
</dbReference>
<evidence type="ECO:0000313" key="9">
    <source>
        <dbReference type="EMBL" id="SFM64285.1"/>
    </source>
</evidence>
<dbReference type="UniPathway" id="UPA00232"/>